<dbReference type="CDD" id="cd09281">
    <property type="entry name" value="UPF0066"/>
    <property type="match status" value="1"/>
</dbReference>
<evidence type="ECO:0000259" key="3">
    <source>
        <dbReference type="PROSITE" id="PS51668"/>
    </source>
</evidence>
<reference evidence="4 5" key="1">
    <citation type="submission" date="2019-03" db="EMBL/GenBank/DDBJ databases">
        <title>Genomic Encyclopedia of Type Strains, Phase IV (KMG-IV): sequencing the most valuable type-strain genomes for metagenomic binning, comparative biology and taxonomic classification.</title>
        <authorList>
            <person name="Goeker M."/>
        </authorList>
    </citation>
    <scope>NUCLEOTIDE SEQUENCE [LARGE SCALE GENOMIC DNA]</scope>
    <source>
        <strain evidence="4 5">DSM 23802</strain>
    </source>
</reference>
<dbReference type="PANTHER" id="PTHR12818:SF0">
    <property type="entry name" value="TRNA (ADENINE(37)-N6)-METHYLTRANSFERASE"/>
    <property type="match status" value="1"/>
</dbReference>
<dbReference type="PROSITE" id="PS01318">
    <property type="entry name" value="TSAA_1"/>
    <property type="match status" value="1"/>
</dbReference>
<dbReference type="InterPro" id="IPR040372">
    <property type="entry name" value="YaeB-like"/>
</dbReference>
<dbReference type="PANTHER" id="PTHR12818">
    <property type="entry name" value="TRNA (ADENINE(37)-N6)-METHYLTRANSFERASE"/>
    <property type="match status" value="1"/>
</dbReference>
<dbReference type="Gene3D" id="2.40.30.70">
    <property type="entry name" value="YaeB-like"/>
    <property type="match status" value="1"/>
</dbReference>
<dbReference type="PROSITE" id="PS51668">
    <property type="entry name" value="TSAA_2"/>
    <property type="match status" value="1"/>
</dbReference>
<dbReference type="GO" id="GO:0032259">
    <property type="term" value="P:methylation"/>
    <property type="evidence" value="ECO:0007669"/>
    <property type="project" value="UniProtKB-KW"/>
</dbReference>
<proteinExistence type="inferred from homology"/>
<dbReference type="Proteomes" id="UP000295788">
    <property type="component" value="Unassembled WGS sequence"/>
</dbReference>
<feature type="domain" description="TsaA-like" evidence="3">
    <location>
        <begin position="3"/>
        <end position="134"/>
    </location>
</feature>
<dbReference type="InterPro" id="IPR036414">
    <property type="entry name" value="YaeB_N_sf"/>
</dbReference>
<gene>
    <name evidence="4" type="ORF">EDD72_1142</name>
</gene>
<comment type="similarity">
    <text evidence="2">Belongs to the tRNA methyltransferase O family.</text>
</comment>
<keyword evidence="5" id="KW-1185">Reference proteome</keyword>
<sequence length="142" mass="16372">MELVQIGVIHSNYKERFDAPRQGRLSDETQVIEVFVEYMEGMKGIENVSHLIVLYWFDRANRKNPLFIKPREGNEKKGVFATRSPNRPNPIAFSITEVIKIEDNKITVKGLEALDQTPLLDIKPYSVEIDCVDSARFRGDEF</sequence>
<dbReference type="InterPro" id="IPR023370">
    <property type="entry name" value="TrmO-like_N"/>
</dbReference>
<dbReference type="SUPFAM" id="SSF118196">
    <property type="entry name" value="YaeB-like"/>
    <property type="match status" value="1"/>
</dbReference>
<protein>
    <submittedName>
        <fullName evidence="4">tRNA-Thr(GGU) m(6)t(6)A37 methyltransferase TsaA</fullName>
    </submittedName>
</protein>
<comment type="caution">
    <text evidence="4">The sequence shown here is derived from an EMBL/GenBank/DDBJ whole genome shotgun (WGS) entry which is preliminary data.</text>
</comment>
<dbReference type="Pfam" id="PF01980">
    <property type="entry name" value="TrmO_N"/>
    <property type="match status" value="1"/>
</dbReference>
<accession>A0A4R3KD48</accession>
<organism evidence="4 5">
    <name type="scientific">Tepidibacillus fermentans</name>
    <dbReference type="NCBI Taxonomy" id="1281767"/>
    <lineage>
        <taxon>Bacteria</taxon>
        <taxon>Bacillati</taxon>
        <taxon>Bacillota</taxon>
        <taxon>Bacilli</taxon>
        <taxon>Bacillales</taxon>
        <taxon>Bacillaceae</taxon>
        <taxon>Tepidibacillus</taxon>
    </lineage>
</organism>
<dbReference type="EMBL" id="SMAB01000014">
    <property type="protein sequence ID" value="TCS81025.1"/>
    <property type="molecule type" value="Genomic_DNA"/>
</dbReference>
<dbReference type="AlphaFoldDB" id="A0A4R3KD48"/>
<dbReference type="InterPro" id="IPR036413">
    <property type="entry name" value="YaeB-like_sf"/>
</dbReference>
<dbReference type="RefSeq" id="WP_132769442.1">
    <property type="nucleotide sequence ID" value="NZ_SMAB01000014.1"/>
</dbReference>
<keyword evidence="4" id="KW-0489">Methyltransferase</keyword>
<evidence type="ECO:0000256" key="1">
    <source>
        <dbReference type="ARBA" id="ARBA00022691"/>
    </source>
</evidence>
<keyword evidence="1" id="KW-0949">S-adenosyl-L-methionine</keyword>
<dbReference type="NCBIfam" id="TIGR00104">
    <property type="entry name" value="tRNA_TsaA"/>
    <property type="match status" value="1"/>
</dbReference>
<dbReference type="InterPro" id="IPR023368">
    <property type="entry name" value="UPF0066_cons_site"/>
</dbReference>
<dbReference type="OrthoDB" id="9799092at2"/>
<keyword evidence="4" id="KW-0808">Transferase</keyword>
<evidence type="ECO:0000313" key="4">
    <source>
        <dbReference type="EMBL" id="TCS81025.1"/>
    </source>
</evidence>
<evidence type="ECO:0000256" key="2">
    <source>
        <dbReference type="ARBA" id="ARBA00033753"/>
    </source>
</evidence>
<evidence type="ECO:0000313" key="5">
    <source>
        <dbReference type="Proteomes" id="UP000295788"/>
    </source>
</evidence>
<dbReference type="GO" id="GO:0008168">
    <property type="term" value="F:methyltransferase activity"/>
    <property type="evidence" value="ECO:0007669"/>
    <property type="project" value="UniProtKB-KW"/>
</dbReference>
<name>A0A4R3KD48_9BACI</name>